<accession>A0A833M2Q4</accession>
<dbReference type="SUPFAM" id="SSF48452">
    <property type="entry name" value="TPR-like"/>
    <property type="match status" value="1"/>
</dbReference>
<dbReference type="Proteomes" id="UP000460298">
    <property type="component" value="Unassembled WGS sequence"/>
</dbReference>
<sequence length="423" mass="48537">MSETMRPVMILLAFLLALPGALFARSKPELIYAFRNHQGTAPIKMILVGEIKSKIKAAEIYDKDSPFQDYDTRLDQVTVRVVNREGIKPGQKLYVIEKNPHHEKYRNGLIVGEIVVESILNNPFYGLVLTGKGILLRVREGQFVARTQETENLEKALRIKKRGDALRSRGEISLAMAEYLKAIAADRDLADAHAALADLYADEARSSGEYPVRALSHYRQAFKHRQNFDTELDRYRFFVNYLRALRLARQQRENVYADESKPPAELMDAMQPAEECMKMSLHPDCRIEAAHAFYEMMSFHAGRSGAEHRKGYDTYRDKAGLLLKELSENVFRRNTEVKDRIGYESGLPEFGDASLTRSAFHRLAVLYYDILSRDSSFEQSPDARRRLLDLVKEHLTAFDRSRGSHALPDPEIDSIRRRIEDVR</sequence>
<dbReference type="Gene3D" id="1.25.40.10">
    <property type="entry name" value="Tetratricopeptide repeat domain"/>
    <property type="match status" value="1"/>
</dbReference>
<dbReference type="AlphaFoldDB" id="A0A833M2Q4"/>
<gene>
    <name evidence="1" type="ORF">F9K24_05455</name>
</gene>
<comment type="caution">
    <text evidence="1">The sequence shown here is derived from an EMBL/GenBank/DDBJ whole genome shotgun (WGS) entry which is preliminary data.</text>
</comment>
<organism evidence="1 2">
    <name type="scientific">Leptonema illini</name>
    <dbReference type="NCBI Taxonomy" id="183"/>
    <lineage>
        <taxon>Bacteria</taxon>
        <taxon>Pseudomonadati</taxon>
        <taxon>Spirochaetota</taxon>
        <taxon>Spirochaetia</taxon>
        <taxon>Leptospirales</taxon>
        <taxon>Leptospiraceae</taxon>
        <taxon>Leptonema</taxon>
    </lineage>
</organism>
<name>A0A833M2Q4_9LEPT</name>
<dbReference type="InterPro" id="IPR011990">
    <property type="entry name" value="TPR-like_helical_dom_sf"/>
</dbReference>
<evidence type="ECO:0000313" key="2">
    <source>
        <dbReference type="Proteomes" id="UP000460298"/>
    </source>
</evidence>
<protein>
    <submittedName>
        <fullName evidence="1">Tetratricopeptide repeat protein</fullName>
    </submittedName>
</protein>
<evidence type="ECO:0000313" key="1">
    <source>
        <dbReference type="EMBL" id="KAB2933913.1"/>
    </source>
</evidence>
<reference evidence="1 2" key="1">
    <citation type="submission" date="2019-10" db="EMBL/GenBank/DDBJ databases">
        <title>Extracellular Electron Transfer in a Candidatus Methanoperedens spp. Enrichment Culture.</title>
        <authorList>
            <person name="Berger S."/>
            <person name="Rangel Shaw D."/>
            <person name="Berben T."/>
            <person name="In 'T Zandt M."/>
            <person name="Frank J."/>
            <person name="Reimann J."/>
            <person name="Jetten M.S.M."/>
            <person name="Welte C.U."/>
        </authorList>
    </citation>
    <scope>NUCLEOTIDE SEQUENCE [LARGE SCALE GENOMIC DNA]</scope>
    <source>
        <strain evidence="1">SB12</strain>
    </source>
</reference>
<dbReference type="Pfam" id="PF13414">
    <property type="entry name" value="TPR_11"/>
    <property type="match status" value="1"/>
</dbReference>
<dbReference type="EMBL" id="WBUI01000004">
    <property type="protein sequence ID" value="KAB2933913.1"/>
    <property type="molecule type" value="Genomic_DNA"/>
</dbReference>
<proteinExistence type="predicted"/>